<evidence type="ECO:0000256" key="2">
    <source>
        <dbReference type="ARBA" id="ARBA00022801"/>
    </source>
</evidence>
<keyword evidence="2" id="KW-0378">Hydrolase</keyword>
<dbReference type="SUPFAM" id="SSF52540">
    <property type="entry name" value="P-loop containing nucleoside triphosphate hydrolases"/>
    <property type="match status" value="1"/>
</dbReference>
<dbReference type="GO" id="GO:0016787">
    <property type="term" value="F:hydrolase activity"/>
    <property type="evidence" value="ECO:0007669"/>
    <property type="project" value="UniProtKB-KW"/>
</dbReference>
<comment type="caution">
    <text evidence="6">The sequence shown here is derived from an EMBL/GenBank/DDBJ whole genome shotgun (WGS) entry which is preliminary data.</text>
</comment>
<feature type="domain" description="Helicase ATP-binding" evidence="5">
    <location>
        <begin position="1"/>
        <end position="66"/>
    </location>
</feature>
<evidence type="ECO:0000256" key="4">
    <source>
        <dbReference type="ARBA" id="ARBA00022840"/>
    </source>
</evidence>
<dbReference type="EMBL" id="CAJOBI010063335">
    <property type="protein sequence ID" value="CAF4425099.1"/>
    <property type="molecule type" value="Genomic_DNA"/>
</dbReference>
<dbReference type="GO" id="GO:0005524">
    <property type="term" value="F:ATP binding"/>
    <property type="evidence" value="ECO:0007669"/>
    <property type="project" value="UniProtKB-KW"/>
</dbReference>
<dbReference type="GO" id="GO:0004386">
    <property type="term" value="F:helicase activity"/>
    <property type="evidence" value="ECO:0007669"/>
    <property type="project" value="UniProtKB-KW"/>
</dbReference>
<dbReference type="InterPro" id="IPR011545">
    <property type="entry name" value="DEAD/DEAH_box_helicase_dom"/>
</dbReference>
<dbReference type="Gene3D" id="3.40.50.300">
    <property type="entry name" value="P-loop containing nucleotide triphosphate hydrolases"/>
    <property type="match status" value="1"/>
</dbReference>
<evidence type="ECO:0000313" key="6">
    <source>
        <dbReference type="EMBL" id="CAF4425099.1"/>
    </source>
</evidence>
<proteinExistence type="predicted"/>
<dbReference type="InterPro" id="IPR014001">
    <property type="entry name" value="Helicase_ATP-bd"/>
</dbReference>
<keyword evidence="3" id="KW-0347">Helicase</keyword>
<evidence type="ECO:0000313" key="7">
    <source>
        <dbReference type="Proteomes" id="UP000676336"/>
    </source>
</evidence>
<protein>
    <recommendedName>
        <fullName evidence="5">Helicase ATP-binding domain-containing protein</fullName>
    </recommendedName>
</protein>
<feature type="non-terminal residue" evidence="6">
    <location>
        <position position="1"/>
    </location>
</feature>
<evidence type="ECO:0000256" key="3">
    <source>
        <dbReference type="ARBA" id="ARBA00022806"/>
    </source>
</evidence>
<reference evidence="6" key="1">
    <citation type="submission" date="2021-02" db="EMBL/GenBank/DDBJ databases">
        <authorList>
            <person name="Nowell W R."/>
        </authorList>
    </citation>
    <scope>NUCLEOTIDE SEQUENCE</scope>
</reference>
<gene>
    <name evidence="6" type="ORF">SMN809_LOCUS31550</name>
</gene>
<dbReference type="PANTHER" id="PTHR47960">
    <property type="entry name" value="DEAD-BOX ATP-DEPENDENT RNA HELICASE 50"/>
    <property type="match status" value="1"/>
</dbReference>
<dbReference type="InterPro" id="IPR027417">
    <property type="entry name" value="P-loop_NTPase"/>
</dbReference>
<dbReference type="Proteomes" id="UP000676336">
    <property type="component" value="Unassembled WGS sequence"/>
</dbReference>
<keyword evidence="1" id="KW-0547">Nucleotide-binding</keyword>
<dbReference type="GO" id="GO:0003676">
    <property type="term" value="F:nucleic acid binding"/>
    <property type="evidence" value="ECO:0007669"/>
    <property type="project" value="InterPro"/>
</dbReference>
<organism evidence="6 7">
    <name type="scientific">Rotaria magnacalcarata</name>
    <dbReference type="NCBI Taxonomy" id="392030"/>
    <lineage>
        <taxon>Eukaryota</taxon>
        <taxon>Metazoa</taxon>
        <taxon>Spiralia</taxon>
        <taxon>Gnathifera</taxon>
        <taxon>Rotifera</taxon>
        <taxon>Eurotatoria</taxon>
        <taxon>Bdelloidea</taxon>
        <taxon>Philodinida</taxon>
        <taxon>Philodinidae</taxon>
        <taxon>Rotaria</taxon>
    </lineage>
</organism>
<name>A0A8S2VYQ5_9BILA</name>
<evidence type="ECO:0000256" key="1">
    <source>
        <dbReference type="ARBA" id="ARBA00022741"/>
    </source>
</evidence>
<dbReference type="AlphaFoldDB" id="A0A8S2VYQ5"/>
<evidence type="ECO:0000259" key="5">
    <source>
        <dbReference type="PROSITE" id="PS51192"/>
    </source>
</evidence>
<feature type="non-terminal residue" evidence="6">
    <location>
        <position position="66"/>
    </location>
</feature>
<dbReference type="PROSITE" id="PS51192">
    <property type="entry name" value="HELICASE_ATP_BIND_1"/>
    <property type="match status" value="1"/>
</dbReference>
<dbReference type="Pfam" id="PF00270">
    <property type="entry name" value="DEAD"/>
    <property type="match status" value="1"/>
</dbReference>
<sequence length="66" mass="7353">GVDIIVATPGRLDELISGGEIDLTHMRFFILDEADGLLSQGYKDLITKLHQRMPSVTLDGKRLQMI</sequence>
<accession>A0A8S2VYQ5</accession>
<keyword evidence="4" id="KW-0067">ATP-binding</keyword>